<evidence type="ECO:0000313" key="1">
    <source>
        <dbReference type="EMBL" id="TWT60518.1"/>
    </source>
</evidence>
<comment type="caution">
    <text evidence="1">The sequence shown here is derived from an EMBL/GenBank/DDBJ whole genome shotgun (WGS) entry which is preliminary data.</text>
</comment>
<gene>
    <name evidence="1" type="ORF">Pan54_12320</name>
</gene>
<evidence type="ECO:0000313" key="2">
    <source>
        <dbReference type="Proteomes" id="UP000316095"/>
    </source>
</evidence>
<protein>
    <submittedName>
        <fullName evidence="1">Uncharacterized protein</fullName>
    </submittedName>
</protein>
<organism evidence="1 2">
    <name type="scientific">Rubinisphaera italica</name>
    <dbReference type="NCBI Taxonomy" id="2527969"/>
    <lineage>
        <taxon>Bacteria</taxon>
        <taxon>Pseudomonadati</taxon>
        <taxon>Planctomycetota</taxon>
        <taxon>Planctomycetia</taxon>
        <taxon>Planctomycetales</taxon>
        <taxon>Planctomycetaceae</taxon>
        <taxon>Rubinisphaera</taxon>
    </lineage>
</organism>
<dbReference type="EMBL" id="SJPG01000001">
    <property type="protein sequence ID" value="TWT60518.1"/>
    <property type="molecule type" value="Genomic_DNA"/>
</dbReference>
<reference evidence="1 2" key="1">
    <citation type="submission" date="2019-02" db="EMBL/GenBank/DDBJ databases">
        <title>Deep-cultivation of Planctomycetes and their phenomic and genomic characterization uncovers novel biology.</title>
        <authorList>
            <person name="Wiegand S."/>
            <person name="Jogler M."/>
            <person name="Boedeker C."/>
            <person name="Pinto D."/>
            <person name="Vollmers J."/>
            <person name="Rivas-Marin E."/>
            <person name="Kohn T."/>
            <person name="Peeters S.H."/>
            <person name="Heuer A."/>
            <person name="Rast P."/>
            <person name="Oberbeckmann S."/>
            <person name="Bunk B."/>
            <person name="Jeske O."/>
            <person name="Meyerdierks A."/>
            <person name="Storesund J.E."/>
            <person name="Kallscheuer N."/>
            <person name="Luecker S."/>
            <person name="Lage O.M."/>
            <person name="Pohl T."/>
            <person name="Merkel B.J."/>
            <person name="Hornburger P."/>
            <person name="Mueller R.-W."/>
            <person name="Bruemmer F."/>
            <person name="Labrenz M."/>
            <person name="Spormann A.M."/>
            <person name="Op Den Camp H."/>
            <person name="Overmann J."/>
            <person name="Amann R."/>
            <person name="Jetten M.S.M."/>
            <person name="Mascher T."/>
            <person name="Medema M.H."/>
            <person name="Devos D.P."/>
            <person name="Kaster A.-K."/>
            <person name="Ovreas L."/>
            <person name="Rohde M."/>
            <person name="Galperin M.Y."/>
            <person name="Jogler C."/>
        </authorList>
    </citation>
    <scope>NUCLEOTIDE SEQUENCE [LARGE SCALE GENOMIC DNA]</scope>
    <source>
        <strain evidence="1 2">Pan54</strain>
    </source>
</reference>
<name>A0A5C5XCK1_9PLAN</name>
<keyword evidence="2" id="KW-1185">Reference proteome</keyword>
<dbReference type="Proteomes" id="UP000316095">
    <property type="component" value="Unassembled WGS sequence"/>
</dbReference>
<proteinExistence type="predicted"/>
<sequence length="84" mass="9824">MSHTLTAKEERERGQNLPWFFIKSQNFVRIPSIECEFHIPGHVNKIVPSVEGQDLVTSNSLSRIEQRFRLLVIRRTTNAIYEDV</sequence>
<dbReference type="AlphaFoldDB" id="A0A5C5XCK1"/>
<accession>A0A5C5XCK1</accession>